<dbReference type="EMBL" id="RBUT01000098">
    <property type="protein sequence ID" value="RMV47568.1"/>
    <property type="molecule type" value="Genomic_DNA"/>
</dbReference>
<feature type="region of interest" description="Disordered" evidence="1">
    <location>
        <begin position="33"/>
        <end position="66"/>
    </location>
</feature>
<gene>
    <name evidence="2" type="ORF">ALO68_03428</name>
    <name evidence="3" type="ORF">ALP10_00149</name>
</gene>
<reference evidence="2 4" key="1">
    <citation type="submission" date="2015-09" db="EMBL/GenBank/DDBJ databases">
        <title>Genome announcement of multiple Pseudomonas syringae strains.</title>
        <authorList>
            <person name="Thakur S."/>
            <person name="Wang P.W."/>
            <person name="Gong Y."/>
            <person name="Weir B.S."/>
            <person name="Guttman D.S."/>
        </authorList>
    </citation>
    <scope>NUCLEOTIDE SEQUENCE [LARGE SCALE GENOMIC DNA]</scope>
    <source>
        <strain evidence="2 4">ICMP4531</strain>
    </source>
</reference>
<feature type="compositionally biased region" description="Basic and acidic residues" evidence="1">
    <location>
        <begin position="36"/>
        <end position="66"/>
    </location>
</feature>
<dbReference type="Gene3D" id="3.30.160.170">
    <property type="entry name" value="FlaG-like"/>
    <property type="match status" value="1"/>
</dbReference>
<dbReference type="AlphaFoldDB" id="A0A0P9SLJ3"/>
<dbReference type="InterPro" id="IPR005186">
    <property type="entry name" value="FlaG"/>
</dbReference>
<evidence type="ECO:0000313" key="4">
    <source>
        <dbReference type="Proteomes" id="UP000050557"/>
    </source>
</evidence>
<dbReference type="Pfam" id="PF03646">
    <property type="entry name" value="FlaG"/>
    <property type="match status" value="1"/>
</dbReference>
<dbReference type="PATRIC" id="fig|251654.3.peg.4551"/>
<dbReference type="Proteomes" id="UP000050557">
    <property type="component" value="Unassembled WGS sequence"/>
</dbReference>
<dbReference type="InterPro" id="IPR035924">
    <property type="entry name" value="FlaG-like_sf"/>
</dbReference>
<evidence type="ECO:0000313" key="3">
    <source>
        <dbReference type="EMBL" id="RMV47568.1"/>
    </source>
</evidence>
<name>A0A0P9SLJ3_9PSED</name>
<dbReference type="PANTHER" id="PTHR37166">
    <property type="entry name" value="PROTEIN FLAG"/>
    <property type="match status" value="1"/>
</dbReference>
<proteinExistence type="predicted"/>
<dbReference type="Proteomes" id="UP000279173">
    <property type="component" value="Unassembled WGS sequence"/>
</dbReference>
<comment type="caution">
    <text evidence="2">The sequence shown here is derived from an EMBL/GenBank/DDBJ whole genome shotgun (WGS) entry which is preliminary data.</text>
</comment>
<dbReference type="SUPFAM" id="SSF160214">
    <property type="entry name" value="FlaG-like"/>
    <property type="match status" value="1"/>
</dbReference>
<evidence type="ECO:0000313" key="2">
    <source>
        <dbReference type="EMBL" id="KPX43938.1"/>
    </source>
</evidence>
<organism evidence="2 4">
    <name type="scientific">Pseudomonas syringae pv. helianthi</name>
    <dbReference type="NCBI Taxonomy" id="251654"/>
    <lineage>
        <taxon>Bacteria</taxon>
        <taxon>Pseudomonadati</taxon>
        <taxon>Pseudomonadota</taxon>
        <taxon>Gammaproteobacteria</taxon>
        <taxon>Pseudomonadales</taxon>
        <taxon>Pseudomonadaceae</taxon>
        <taxon>Pseudomonas</taxon>
    </lineage>
</organism>
<protein>
    <submittedName>
        <fullName evidence="2">Flagellar protein FlaG protein</fullName>
    </submittedName>
</protein>
<evidence type="ECO:0000313" key="5">
    <source>
        <dbReference type="Proteomes" id="UP000279173"/>
    </source>
</evidence>
<keyword evidence="2" id="KW-0969">Cilium</keyword>
<keyword evidence="2" id="KW-0966">Cell projection</keyword>
<reference evidence="3 5" key="2">
    <citation type="submission" date="2018-08" db="EMBL/GenBank/DDBJ databases">
        <title>Recombination of ecologically and evolutionarily significant loci maintains genetic cohesion in the Pseudomonas syringae species complex.</title>
        <authorList>
            <person name="Dillon M."/>
            <person name="Thakur S."/>
            <person name="Almeida R.N.D."/>
            <person name="Weir B.S."/>
            <person name="Guttman D.S."/>
        </authorList>
    </citation>
    <scope>NUCLEOTIDE SEQUENCE [LARGE SCALE GENOMIC DNA]</scope>
    <source>
        <strain evidence="3 5">ICMP 3263</strain>
    </source>
</reference>
<keyword evidence="2" id="KW-0282">Flagellum</keyword>
<dbReference type="PANTHER" id="PTHR37166:SF1">
    <property type="entry name" value="PROTEIN FLAG"/>
    <property type="match status" value="1"/>
</dbReference>
<dbReference type="EMBL" id="LJQM01000162">
    <property type="protein sequence ID" value="KPX43938.1"/>
    <property type="molecule type" value="Genomic_DNA"/>
</dbReference>
<evidence type="ECO:0000256" key="1">
    <source>
        <dbReference type="SAM" id="MobiDB-lite"/>
    </source>
</evidence>
<sequence length="137" mass="14644">MLSEVMVMDMSVKLSLSYPAVQPAGQAVVAAPSVDKPADAKPVERVADPAESKGSDLHKDNPKDDAKVKAAAEDIQKFFHAVKRNLEFSIDEDSGKVIVKVIASDSGEVVRQIPNAEILKLADSLSDANSLLFRAKA</sequence>
<accession>A0A0P9SLJ3</accession>